<evidence type="ECO:0000256" key="2">
    <source>
        <dbReference type="ARBA" id="ARBA00023163"/>
    </source>
</evidence>
<proteinExistence type="predicted"/>
<evidence type="ECO:0000313" key="4">
    <source>
        <dbReference type="EMBL" id="GAA2629612.1"/>
    </source>
</evidence>
<organism evidence="4 5">
    <name type="scientific">Actinomadura fulvescens</name>
    <dbReference type="NCBI Taxonomy" id="46160"/>
    <lineage>
        <taxon>Bacteria</taxon>
        <taxon>Bacillati</taxon>
        <taxon>Actinomycetota</taxon>
        <taxon>Actinomycetes</taxon>
        <taxon>Streptosporangiales</taxon>
        <taxon>Thermomonosporaceae</taxon>
        <taxon>Actinomadura</taxon>
    </lineage>
</organism>
<reference evidence="5" key="1">
    <citation type="journal article" date="2019" name="Int. J. Syst. Evol. Microbiol.">
        <title>The Global Catalogue of Microorganisms (GCM) 10K type strain sequencing project: providing services to taxonomists for standard genome sequencing and annotation.</title>
        <authorList>
            <consortium name="The Broad Institute Genomics Platform"/>
            <consortium name="The Broad Institute Genome Sequencing Center for Infectious Disease"/>
            <person name="Wu L."/>
            <person name="Ma J."/>
        </authorList>
    </citation>
    <scope>NUCLEOTIDE SEQUENCE [LARGE SCALE GENOMIC DNA]</scope>
    <source>
        <strain evidence="5">JCM 6833</strain>
    </source>
</reference>
<keyword evidence="5" id="KW-1185">Reference proteome</keyword>
<evidence type="ECO:0000256" key="1">
    <source>
        <dbReference type="ARBA" id="ARBA00023015"/>
    </source>
</evidence>
<name>A0ABP6D1C6_9ACTN</name>
<evidence type="ECO:0000259" key="3">
    <source>
        <dbReference type="SMART" id="SM01012"/>
    </source>
</evidence>
<dbReference type="InterPro" id="IPR003018">
    <property type="entry name" value="GAF"/>
</dbReference>
<dbReference type="Gene3D" id="3.30.450.40">
    <property type="match status" value="1"/>
</dbReference>
<dbReference type="Pfam" id="PF13185">
    <property type="entry name" value="GAF_2"/>
    <property type="match status" value="1"/>
</dbReference>
<gene>
    <name evidence="4" type="ORF">GCM10010411_79070</name>
</gene>
<keyword evidence="1" id="KW-0805">Transcription regulation</keyword>
<sequence>MKWAGGHAVVGEGKARIWGLIAESARSRGGPMSVRDVCTVCVRVLAADGAGVSLLNGDRLEPVQAEGALSRPLLEAELTTGDGPCVEAVATGLPVAATDLGDARCRRRWPFFTATAYAGDIAAAFAFPLISRMAPIGVLAACRSRPGTLSAAAHRDALILADTAVTLLLTGQADAVPDDWLALGAEIHQAAGMVSVQLDCTVEQALARLRGHAFAHELPVTQVAKQVVERILRFTPDTSRP</sequence>
<dbReference type="Proteomes" id="UP001501509">
    <property type="component" value="Unassembled WGS sequence"/>
</dbReference>
<dbReference type="InterPro" id="IPR036388">
    <property type="entry name" value="WH-like_DNA-bd_sf"/>
</dbReference>
<protein>
    <recommendedName>
        <fullName evidence="3">ANTAR domain-containing protein</fullName>
    </recommendedName>
</protein>
<dbReference type="InterPro" id="IPR005561">
    <property type="entry name" value="ANTAR"/>
</dbReference>
<accession>A0ABP6D1C6</accession>
<comment type="caution">
    <text evidence="4">The sequence shown here is derived from an EMBL/GenBank/DDBJ whole genome shotgun (WGS) entry which is preliminary data.</text>
</comment>
<dbReference type="SUPFAM" id="SSF55781">
    <property type="entry name" value="GAF domain-like"/>
    <property type="match status" value="1"/>
</dbReference>
<dbReference type="Gene3D" id="1.10.10.10">
    <property type="entry name" value="Winged helix-like DNA-binding domain superfamily/Winged helix DNA-binding domain"/>
    <property type="match status" value="1"/>
</dbReference>
<keyword evidence="2" id="KW-0804">Transcription</keyword>
<evidence type="ECO:0000313" key="5">
    <source>
        <dbReference type="Proteomes" id="UP001501509"/>
    </source>
</evidence>
<dbReference type="SMART" id="SM01012">
    <property type="entry name" value="ANTAR"/>
    <property type="match status" value="1"/>
</dbReference>
<dbReference type="EMBL" id="BAAATD010000014">
    <property type="protein sequence ID" value="GAA2629612.1"/>
    <property type="molecule type" value="Genomic_DNA"/>
</dbReference>
<feature type="domain" description="ANTAR" evidence="3">
    <location>
        <begin position="173"/>
        <end position="228"/>
    </location>
</feature>
<dbReference type="InterPro" id="IPR029016">
    <property type="entry name" value="GAF-like_dom_sf"/>
</dbReference>